<sequence length="336" mass="36233">MQWTAALAAWPSVREPWAQTAAVARKGPGAWPTDPVTLVVPFPAGGTTALLAKQLVKPFQQHTQQSLRLQYQSGAAGVQGAAYAASAPPDGKHLLMGGSNLAVARALAGDEDFDLVEDLRPLALVARVPLVLLVNPGRMRSRTAMEWLSDLGRKPMYYRMASAGQGSSSHVYAEILRQQEALRFKFVHFRGAGPALQDLLAGSVDMMIDGVVSCLPHVRSGRLKALMVSGNERVASLPDVPCATELGVHAMDRVAWYGLFAPKQLPDNRAAAIVDVLRHLGADPQLKSSLADLGIGWGGLYGEDFESMVKEQTLEWAQRMKALGLQNILQKNPEEG</sequence>
<name>A0A014NLX0_9BURK</name>
<reference evidence="2 3" key="1">
    <citation type="submission" date="2014-01" db="EMBL/GenBank/DDBJ databases">
        <title>Interspecies Systems Biology Uncovers Metabolites Affecting C. elegans Gene Expression and Life History Traits.</title>
        <authorList>
            <person name="Watson E."/>
            <person name="Macneil L.T."/>
            <person name="Ritter A.D."/>
            <person name="Yilmaz L.S."/>
            <person name="Rosebrock A.P."/>
            <person name="Caudy A.A."/>
            <person name="Walhout A.J."/>
        </authorList>
    </citation>
    <scope>NUCLEOTIDE SEQUENCE [LARGE SCALE GENOMIC DNA]</scope>
    <source>
        <strain evidence="2 3">DA1877</strain>
    </source>
</reference>
<dbReference type="EMBL" id="JBOK01000007">
    <property type="protein sequence ID" value="EXU80483.1"/>
    <property type="molecule type" value="Genomic_DNA"/>
</dbReference>
<dbReference type="Pfam" id="PF03401">
    <property type="entry name" value="TctC"/>
    <property type="match status" value="1"/>
</dbReference>
<dbReference type="Proteomes" id="UP000020766">
    <property type="component" value="Unassembled WGS sequence"/>
</dbReference>
<dbReference type="AlphaFoldDB" id="A0A014NLX0"/>
<comment type="similarity">
    <text evidence="1">Belongs to the UPF0065 (bug) family.</text>
</comment>
<evidence type="ECO:0000313" key="2">
    <source>
        <dbReference type="EMBL" id="EXU80483.1"/>
    </source>
</evidence>
<dbReference type="InterPro" id="IPR042100">
    <property type="entry name" value="Bug_dom1"/>
</dbReference>
<accession>A0A014NLX0</accession>
<dbReference type="Gene3D" id="3.40.190.10">
    <property type="entry name" value="Periplasmic binding protein-like II"/>
    <property type="match status" value="1"/>
</dbReference>
<dbReference type="PATRIC" id="fig|1457173.3.peg.1527"/>
<dbReference type="STRING" id="225991.MA05_07970"/>
<dbReference type="PANTHER" id="PTHR42928:SF5">
    <property type="entry name" value="BLR1237 PROTEIN"/>
    <property type="match status" value="1"/>
</dbReference>
<keyword evidence="3" id="KW-1185">Reference proteome</keyword>
<evidence type="ECO:0000313" key="3">
    <source>
        <dbReference type="Proteomes" id="UP000020766"/>
    </source>
</evidence>
<dbReference type="SUPFAM" id="SSF53850">
    <property type="entry name" value="Periplasmic binding protein-like II"/>
    <property type="match status" value="1"/>
</dbReference>
<dbReference type="InterPro" id="IPR005064">
    <property type="entry name" value="BUG"/>
</dbReference>
<dbReference type="Gene3D" id="3.40.190.150">
    <property type="entry name" value="Bordetella uptake gene, domain 1"/>
    <property type="match status" value="1"/>
</dbReference>
<proteinExistence type="inferred from homology"/>
<dbReference type="PANTHER" id="PTHR42928">
    <property type="entry name" value="TRICARBOXYLATE-BINDING PROTEIN"/>
    <property type="match status" value="1"/>
</dbReference>
<comment type="caution">
    <text evidence="2">The sequence shown here is derived from an EMBL/GenBank/DDBJ whole genome shotgun (WGS) entry which is preliminary data.</text>
</comment>
<dbReference type="PIRSF" id="PIRSF017082">
    <property type="entry name" value="YflP"/>
    <property type="match status" value="1"/>
</dbReference>
<gene>
    <name evidence="2" type="ORF">AX13_16365</name>
</gene>
<organism evidence="2 3">
    <name type="scientific">Comamonas aquatica DA1877</name>
    <dbReference type="NCBI Taxonomy" id="1457173"/>
    <lineage>
        <taxon>Bacteria</taxon>
        <taxon>Pseudomonadati</taxon>
        <taxon>Pseudomonadota</taxon>
        <taxon>Betaproteobacteria</taxon>
        <taxon>Burkholderiales</taxon>
        <taxon>Comamonadaceae</taxon>
        <taxon>Comamonas</taxon>
    </lineage>
</organism>
<evidence type="ECO:0000256" key="1">
    <source>
        <dbReference type="ARBA" id="ARBA00006987"/>
    </source>
</evidence>
<dbReference type="CDD" id="cd07012">
    <property type="entry name" value="PBP2_Bug_TTT"/>
    <property type="match status" value="1"/>
</dbReference>
<protein>
    <submittedName>
        <fullName evidence="2">ABC transporter substrate-binding protein</fullName>
    </submittedName>
</protein>
<dbReference type="RefSeq" id="WP_051519436.1">
    <property type="nucleotide sequence ID" value="NZ_JBOK01000007.1"/>
</dbReference>